<evidence type="ECO:0000313" key="1">
    <source>
        <dbReference type="EMBL" id="PTU53618.1"/>
    </source>
</evidence>
<dbReference type="AlphaFoldDB" id="A0A2R7UNC7"/>
<organism evidence="1 2">
    <name type="scientific">Pseudomonas plecoglossicida</name>
    <dbReference type="NCBI Taxonomy" id="70775"/>
    <lineage>
        <taxon>Bacteria</taxon>
        <taxon>Pseudomonadati</taxon>
        <taxon>Pseudomonadota</taxon>
        <taxon>Gammaproteobacteria</taxon>
        <taxon>Pseudomonadales</taxon>
        <taxon>Pseudomonadaceae</taxon>
        <taxon>Pseudomonas</taxon>
    </lineage>
</organism>
<gene>
    <name evidence="1" type="ORF">DBB42_03405</name>
</gene>
<accession>A0A2R7UNC7</accession>
<proteinExistence type="predicted"/>
<name>A0A2R7UNC7_PSEDL</name>
<dbReference type="RefSeq" id="WP_108480081.1">
    <property type="nucleotide sequence ID" value="NZ_QANO01000075.1"/>
</dbReference>
<evidence type="ECO:0000313" key="2">
    <source>
        <dbReference type="Proteomes" id="UP000244874"/>
    </source>
</evidence>
<sequence length="607" mass="67273">MSKKLDGLEEPFIRLRNDRKEIDLEKLGTDKLETVIKYDGMDTTHVVSTDWWGVNASGESFDDKGDHFPSEDDVKNGLKVFIRNDIVKAAKDGESLYSYTVDTGTEILKSRRVFSFIGLRAAENPEGLPVALALESHKLYIQPDDLDAAGVTFVVPSYQTQTIGDIIKFTLMGFDEDGNPQTPITDQLEVTKEHLDNKALTFTVGKNVFRFIDPGRAEVDYEIDFVNGKTAKSPKQIFEIDSGAPLPGYLPEPIIEGHVPGDELHPEHFRNGLTIVVKGYPDMAIADRVTLSWRSPVRDFLQTIRVDASTEVVGDVSFHIPFDYLAENQGATVRLSYHYGREGAGQRSLELSVKIGIMRVLSAPDVIKATPDAKDRGTLDANDGLSGVWVKLPDGVLLSGERAEVEWRGWPEYGEYIAKTPDVDNPLRFHIPAEYVPANMGRGPIDEGRRFEVVYQVYGDGDPSESDPYHLRITPVPIGEYPQIAIVNPSMAGGNLYLSEVPEEGADLELDNWAFARKGDLIELSITGVTPPENPGEADGELKEIIRDASEPVTGEEAENGIKAKLNKQKILERLKFETRFTLHVRLSLDGGAHYINLKSLAPTLQP</sequence>
<protein>
    <submittedName>
        <fullName evidence="1">Uncharacterized protein</fullName>
    </submittedName>
</protein>
<comment type="caution">
    <text evidence="1">The sequence shown here is derived from an EMBL/GenBank/DDBJ whole genome shotgun (WGS) entry which is preliminary data.</text>
</comment>
<dbReference type="EMBL" id="QANO01000075">
    <property type="protein sequence ID" value="PTU53618.1"/>
    <property type="molecule type" value="Genomic_DNA"/>
</dbReference>
<dbReference type="Proteomes" id="UP000244874">
    <property type="component" value="Unassembled WGS sequence"/>
</dbReference>
<reference evidence="1 2" key="1">
    <citation type="submission" date="2018-04" db="EMBL/GenBank/DDBJ databases">
        <authorList>
            <person name="Go L.Y."/>
            <person name="Mitchell J.A."/>
        </authorList>
    </citation>
    <scope>NUCLEOTIDE SEQUENCE [LARGE SCALE GENOMIC DNA]</scope>
    <source>
        <strain evidence="1 2">KCJK7865</strain>
    </source>
</reference>